<name>A0ACC1N558_9PEZI</name>
<protein>
    <submittedName>
        <fullName evidence="1">Uncharacterized protein</fullName>
    </submittedName>
</protein>
<comment type="caution">
    <text evidence="1">The sequence shown here is derived from an EMBL/GenBank/DDBJ whole genome shotgun (WGS) entry which is preliminary data.</text>
</comment>
<dbReference type="Proteomes" id="UP001143856">
    <property type="component" value="Unassembled WGS sequence"/>
</dbReference>
<evidence type="ECO:0000313" key="2">
    <source>
        <dbReference type="Proteomes" id="UP001143856"/>
    </source>
</evidence>
<keyword evidence="2" id="KW-1185">Reference proteome</keyword>
<proteinExistence type="predicted"/>
<gene>
    <name evidence="1" type="ORF">NUW58_g8733</name>
</gene>
<evidence type="ECO:0000313" key="1">
    <source>
        <dbReference type="EMBL" id="KAJ2974204.1"/>
    </source>
</evidence>
<sequence>MAALFGAAHRNWLLSHPSTVPKSSKPLVFGILGAADIGPPAIILPAKSHEDVIIQTVAARDPAKATMYARKYGIQHVAKTYQDVLDDPNINCVYIPLPNGLHYVWAQRALKAGKHVLLEKPSVNNSTEAERLFLPPTPAPPSSPSASTQPVLLEAVHSLFHPAWALFMSHVTPSAVASAKSSLWVPRWFFGPDNIRYNFELGGGALMDLGSYTASALTRIFGSVAEECVDCETVPHAEADPRCDRRFRARYRFPNGGVGEMEGDLKAPLLKLAPEIYVMHKPIVVDSAEAGVEIKEGERVLRTREIHFVNFVQPSLVHSITVSDQFSVQEIVSTGIPPRKSWKKTKTLKAYTWREAGISGSKTQPGEPHWSTYRYQLEQFVNKIHGRDTPQWVEGKDSVDTMRMIDMAYTRAKLPLRPTSEEPL</sequence>
<dbReference type="EMBL" id="JAPDGR010002790">
    <property type="protein sequence ID" value="KAJ2974204.1"/>
    <property type="molecule type" value="Genomic_DNA"/>
</dbReference>
<accession>A0ACC1N558</accession>
<reference evidence="1" key="1">
    <citation type="submission" date="2022-10" db="EMBL/GenBank/DDBJ databases">
        <title>Genome Sequence of Xylaria curta.</title>
        <authorList>
            <person name="Buettner E."/>
        </authorList>
    </citation>
    <scope>NUCLEOTIDE SEQUENCE</scope>
    <source>
        <strain evidence="1">Babe10</strain>
    </source>
</reference>
<organism evidence="1 2">
    <name type="scientific">Xylaria curta</name>
    <dbReference type="NCBI Taxonomy" id="42375"/>
    <lineage>
        <taxon>Eukaryota</taxon>
        <taxon>Fungi</taxon>
        <taxon>Dikarya</taxon>
        <taxon>Ascomycota</taxon>
        <taxon>Pezizomycotina</taxon>
        <taxon>Sordariomycetes</taxon>
        <taxon>Xylariomycetidae</taxon>
        <taxon>Xylariales</taxon>
        <taxon>Xylariaceae</taxon>
        <taxon>Xylaria</taxon>
    </lineage>
</organism>